<feature type="non-terminal residue" evidence="1">
    <location>
        <position position="65"/>
    </location>
</feature>
<protein>
    <submittedName>
        <fullName evidence="1">Uncharacterized protein</fullName>
    </submittedName>
</protein>
<accession>A0A0F9A325</accession>
<dbReference type="EMBL" id="LAZR01044720">
    <property type="protein sequence ID" value="KKL03964.1"/>
    <property type="molecule type" value="Genomic_DNA"/>
</dbReference>
<comment type="caution">
    <text evidence="1">The sequence shown here is derived from an EMBL/GenBank/DDBJ whole genome shotgun (WGS) entry which is preliminary data.</text>
</comment>
<sequence length="65" mass="7640">MTKQEDIQQVIDEVLSDALILEQFTHENCPPNADNADCKLKPEVKHRRCVECWQEFVDKLNLTLR</sequence>
<dbReference type="AlphaFoldDB" id="A0A0F9A325"/>
<reference evidence="1" key="1">
    <citation type="journal article" date="2015" name="Nature">
        <title>Complex archaea that bridge the gap between prokaryotes and eukaryotes.</title>
        <authorList>
            <person name="Spang A."/>
            <person name="Saw J.H."/>
            <person name="Jorgensen S.L."/>
            <person name="Zaremba-Niedzwiedzka K."/>
            <person name="Martijn J."/>
            <person name="Lind A.E."/>
            <person name="van Eijk R."/>
            <person name="Schleper C."/>
            <person name="Guy L."/>
            <person name="Ettema T.J."/>
        </authorList>
    </citation>
    <scope>NUCLEOTIDE SEQUENCE</scope>
</reference>
<gene>
    <name evidence="1" type="ORF">LCGC14_2620770</name>
</gene>
<organism evidence="1">
    <name type="scientific">marine sediment metagenome</name>
    <dbReference type="NCBI Taxonomy" id="412755"/>
    <lineage>
        <taxon>unclassified sequences</taxon>
        <taxon>metagenomes</taxon>
        <taxon>ecological metagenomes</taxon>
    </lineage>
</organism>
<proteinExistence type="predicted"/>
<evidence type="ECO:0000313" key="1">
    <source>
        <dbReference type="EMBL" id="KKL03964.1"/>
    </source>
</evidence>
<name>A0A0F9A325_9ZZZZ</name>